<evidence type="ECO:0000256" key="2">
    <source>
        <dbReference type="ARBA" id="ARBA00022737"/>
    </source>
</evidence>
<dbReference type="PROSITE" id="PS50021">
    <property type="entry name" value="CH"/>
    <property type="match status" value="3"/>
</dbReference>
<evidence type="ECO:0000259" key="5">
    <source>
        <dbReference type="PROSITE" id="PS50021"/>
    </source>
</evidence>
<feature type="repeat" description="Filamin" evidence="4">
    <location>
        <begin position="598"/>
        <end position="690"/>
    </location>
</feature>
<gene>
    <name evidence="6" type="ORF">GSLYS_00011947001</name>
</gene>
<dbReference type="AlphaFoldDB" id="A0AAV2HWG7"/>
<feature type="domain" description="Calponin-homology (CH)" evidence="5">
    <location>
        <begin position="10"/>
        <end position="115"/>
    </location>
</feature>
<dbReference type="SUPFAM" id="SSF47576">
    <property type="entry name" value="Calponin-homology domain, CH-domain"/>
    <property type="match status" value="2"/>
</dbReference>
<dbReference type="GO" id="GO:0030036">
    <property type="term" value="P:actin cytoskeleton organization"/>
    <property type="evidence" value="ECO:0007669"/>
    <property type="project" value="InterPro"/>
</dbReference>
<proteinExistence type="inferred from homology"/>
<evidence type="ECO:0000256" key="4">
    <source>
        <dbReference type="PROSITE-ProRule" id="PRU00087"/>
    </source>
</evidence>
<dbReference type="Gene3D" id="2.60.40.10">
    <property type="entry name" value="Immunoglobulins"/>
    <property type="match status" value="7"/>
</dbReference>
<feature type="domain" description="Calponin-homology (CH)" evidence="5">
    <location>
        <begin position="227"/>
        <end position="327"/>
    </location>
</feature>
<dbReference type="GO" id="GO:0051015">
    <property type="term" value="F:actin filament binding"/>
    <property type="evidence" value="ECO:0007669"/>
    <property type="project" value="InterPro"/>
</dbReference>
<dbReference type="InterPro" id="IPR001589">
    <property type="entry name" value="Actinin_actin-bd_CS"/>
</dbReference>
<feature type="repeat" description="Filamin" evidence="4">
    <location>
        <begin position="985"/>
        <end position="1055"/>
    </location>
</feature>
<dbReference type="PROSITE" id="PS00019">
    <property type="entry name" value="ACTININ_1"/>
    <property type="match status" value="1"/>
</dbReference>
<feature type="repeat" description="Filamin" evidence="4">
    <location>
        <begin position="717"/>
        <end position="788"/>
    </location>
</feature>
<name>A0AAV2HWG7_LYMST</name>
<reference evidence="6 7" key="1">
    <citation type="submission" date="2024-04" db="EMBL/GenBank/DDBJ databases">
        <authorList>
            <consortium name="Genoscope - CEA"/>
            <person name="William W."/>
        </authorList>
    </citation>
    <scope>NUCLEOTIDE SEQUENCE [LARGE SCALE GENOMIC DNA]</scope>
</reference>
<dbReference type="InterPro" id="IPR014756">
    <property type="entry name" value="Ig_E-set"/>
</dbReference>
<dbReference type="CDD" id="cd21185">
    <property type="entry name" value="CH_jitterbug-like_rpt3"/>
    <property type="match status" value="1"/>
</dbReference>
<dbReference type="InterPro" id="IPR001715">
    <property type="entry name" value="CH_dom"/>
</dbReference>
<organism evidence="6 7">
    <name type="scientific">Lymnaea stagnalis</name>
    <name type="common">Great pond snail</name>
    <name type="synonym">Helix stagnalis</name>
    <dbReference type="NCBI Taxonomy" id="6523"/>
    <lineage>
        <taxon>Eukaryota</taxon>
        <taxon>Metazoa</taxon>
        <taxon>Spiralia</taxon>
        <taxon>Lophotrochozoa</taxon>
        <taxon>Mollusca</taxon>
        <taxon>Gastropoda</taxon>
        <taxon>Heterobranchia</taxon>
        <taxon>Euthyneura</taxon>
        <taxon>Panpulmonata</taxon>
        <taxon>Hygrophila</taxon>
        <taxon>Lymnaeoidea</taxon>
        <taxon>Lymnaeidae</taxon>
        <taxon>Lymnaea</taxon>
    </lineage>
</organism>
<keyword evidence="2" id="KW-0677">Repeat</keyword>
<dbReference type="Pfam" id="PF00630">
    <property type="entry name" value="Filamin"/>
    <property type="match status" value="6"/>
</dbReference>
<evidence type="ECO:0000313" key="7">
    <source>
        <dbReference type="Proteomes" id="UP001497497"/>
    </source>
</evidence>
<dbReference type="InterPro" id="IPR036872">
    <property type="entry name" value="CH_dom_sf"/>
</dbReference>
<feature type="repeat" description="Filamin" evidence="4">
    <location>
        <begin position="505"/>
        <end position="600"/>
    </location>
</feature>
<evidence type="ECO:0000256" key="3">
    <source>
        <dbReference type="ARBA" id="ARBA00023203"/>
    </source>
</evidence>
<dbReference type="Proteomes" id="UP001497497">
    <property type="component" value="Unassembled WGS sequence"/>
</dbReference>
<feature type="repeat" description="Filamin" evidence="4">
    <location>
        <begin position="792"/>
        <end position="984"/>
    </location>
</feature>
<evidence type="ECO:0000313" key="6">
    <source>
        <dbReference type="EMBL" id="CAL1538126.1"/>
    </source>
</evidence>
<dbReference type="InterPro" id="IPR044801">
    <property type="entry name" value="Filamin"/>
</dbReference>
<evidence type="ECO:0000256" key="1">
    <source>
        <dbReference type="ARBA" id="ARBA00009238"/>
    </source>
</evidence>
<comment type="caution">
    <text evidence="6">The sequence shown here is derived from an EMBL/GenBank/DDBJ whole genome shotgun (WGS) entry which is preliminary data.</text>
</comment>
<dbReference type="SMART" id="SM00033">
    <property type="entry name" value="CH"/>
    <property type="match status" value="3"/>
</dbReference>
<protein>
    <recommendedName>
        <fullName evidence="5">Calponin-homology (CH) domain-containing protein</fullName>
    </recommendedName>
</protein>
<dbReference type="SMART" id="SM00557">
    <property type="entry name" value="IG_FLMN"/>
    <property type="match status" value="7"/>
</dbReference>
<dbReference type="InterPro" id="IPR001298">
    <property type="entry name" value="Filamin/ABP280_rpt"/>
</dbReference>
<dbReference type="Pfam" id="PF00307">
    <property type="entry name" value="CH"/>
    <property type="match status" value="3"/>
</dbReference>
<sequence>MSRSEEQWIAIQQKTFVNWANEQLSIGNKSVESLVEDLCDGVRLVALVEALQFKKIGKVYAKPNSRIQMLHNVSLALNAISEDNVKLVNIGTDDIVGGNLKLILGLIWHLIIRYQISSNKTKAPPKKLMLSWFQNALPALTITNFTSNWRDGIALHALLEYLKPGLSPKWAELSSKDSVQNCRNAMQLAKDHLNVPRVISPEDFASSDLDELSAMTYLSYFIRKNSPGYYNTLNWVCKQLKTTNISNLSTDWNDGYFLCGLVHSMGGEVPDWPNINRNDHLANCQLGIDCAKKLGVEPLLSASELTDPHVDHLSVMAYISKFQKITPRKDKSEKVELECHLHEVIVGHQASFIIKPADVDVDESKVKVWVSGPTDSPTCKVSWSNKVATCTFQPNERGLHKIYAQYDGVDIRACPITFSTQHDLTKVRVAGQPNPCLVGKPYKIQVFCPSELHDSIEIRLTSPNGELTSLNKESTPEGLESSFRPSAVGKWSFQTMVGNQEANVTSMSAFDPMKAWLTGPEHGIVGEEVSFNVNIRDCGSTDLETEVEFSGGRKMDDVRLSGGTAEIRQIVFKPKSSGIYRVKAFLRGETVNGSPKTVDVVDPGQIVVSGEGLSRGLKGSEAHFVVNKQGLAGDITAVIEASGQNVPVAKELRGINEYEFRYVPLAVGSYKIDITWDGKPVAGSPYTASITDKSRVILLDNVNALKDDSDHIVLSYDKEMDFHLDVSRAGPGKLTAEVLGPDGKLPVDVTQSSDKVKVSFKAKHEGDHYIHLYWSDVPLDFSPLLAYCPGPPQPEDASKVSILGKGAESARATVPAFFVIDGRKAGPGTPKVRLQGVQSDLPVEIKPLNYDRYKCSYLSNVPGESYEQITLPFLFFFLSFFLFLHKRLEKKNGRGGGIFYRKNFQFVSLPWYSMALSVLNKCTSVAGEVTAECHSFRHTALCDIKENSDGLYTLRICPTEPEKHVLQIRYDGVQVPGSPFIIRIGEPPDPTKVKVFGPGVENGLIDTFESRFLVDTHGAGAGQLAVKIRGPRGGFRVEMKRESKNERMINCRFVP</sequence>
<accession>A0AAV2HWG7</accession>
<dbReference type="InterPro" id="IPR013783">
    <property type="entry name" value="Ig-like_fold"/>
</dbReference>
<dbReference type="PROSITE" id="PS00020">
    <property type="entry name" value="ACTININ_2"/>
    <property type="match status" value="1"/>
</dbReference>
<feature type="domain" description="Calponin-homology (CH)" evidence="5">
    <location>
        <begin position="123"/>
        <end position="226"/>
    </location>
</feature>
<dbReference type="PROSITE" id="PS50194">
    <property type="entry name" value="FILAMIN_REPEAT"/>
    <property type="match status" value="6"/>
</dbReference>
<dbReference type="Gene3D" id="1.10.418.10">
    <property type="entry name" value="Calponin-like domain"/>
    <property type="match status" value="3"/>
</dbReference>
<comment type="similarity">
    <text evidence="1">Belongs to the filamin family.</text>
</comment>
<dbReference type="PANTHER" id="PTHR38537:SF16">
    <property type="entry name" value="CALPONIN-HOMOLOGY (CH) DOMAIN-CONTAINING PROTEIN"/>
    <property type="match status" value="1"/>
</dbReference>
<keyword evidence="7" id="KW-1185">Reference proteome</keyword>
<dbReference type="EMBL" id="CAXITT010000286">
    <property type="protein sequence ID" value="CAL1538126.1"/>
    <property type="molecule type" value="Genomic_DNA"/>
</dbReference>
<dbReference type="SUPFAM" id="SSF81296">
    <property type="entry name" value="E set domains"/>
    <property type="match status" value="7"/>
</dbReference>
<dbReference type="CDD" id="cd21227">
    <property type="entry name" value="CH_jitterbug-like_rpt1"/>
    <property type="match status" value="1"/>
</dbReference>
<feature type="repeat" description="Filamin" evidence="4">
    <location>
        <begin position="341"/>
        <end position="420"/>
    </location>
</feature>
<keyword evidence="3" id="KW-0009">Actin-binding</keyword>
<dbReference type="PANTHER" id="PTHR38537">
    <property type="entry name" value="JITTERBUG, ISOFORM N"/>
    <property type="match status" value="1"/>
</dbReference>
<dbReference type="InterPro" id="IPR017868">
    <property type="entry name" value="Filamin/ABP280_repeat-like"/>
</dbReference>